<gene>
    <name evidence="5" type="ORF">AB0K36_26915</name>
</gene>
<keyword evidence="2 5" id="KW-0255">Endonuclease</keyword>
<dbReference type="InterPro" id="IPR037057">
    <property type="entry name" value="DNA_rep_MutH/T2_RE_sf"/>
</dbReference>
<evidence type="ECO:0000256" key="1">
    <source>
        <dbReference type="ARBA" id="ARBA00022722"/>
    </source>
</evidence>
<dbReference type="Proteomes" id="UP001552521">
    <property type="component" value="Unassembled WGS sequence"/>
</dbReference>
<organism evidence="5 6">
    <name type="scientific">Streptomyces kurssanovii</name>
    <dbReference type="NCBI Taxonomy" id="67312"/>
    <lineage>
        <taxon>Bacteria</taxon>
        <taxon>Bacillati</taxon>
        <taxon>Actinomycetota</taxon>
        <taxon>Actinomycetes</taxon>
        <taxon>Kitasatosporales</taxon>
        <taxon>Streptomycetaceae</taxon>
        <taxon>Streptomyces</taxon>
    </lineage>
</organism>
<protein>
    <submittedName>
        <fullName evidence="5">NaeI family type II restriction endonuclease</fullName>
    </submittedName>
</protein>
<comment type="caution">
    <text evidence="5">The sequence shown here is derived from an EMBL/GenBank/DDBJ whole genome shotgun (WGS) entry which is preliminary data.</text>
</comment>
<evidence type="ECO:0000313" key="6">
    <source>
        <dbReference type="Proteomes" id="UP001552521"/>
    </source>
</evidence>
<dbReference type="InterPro" id="IPR036388">
    <property type="entry name" value="WH-like_DNA-bd_sf"/>
</dbReference>
<sequence length="320" mass="36247">MFSKDHSAAVNVTTAAQHSELLAVKDHLLRQDPDGQRFGRVLRDTFDQLLNGEVTGRYAWSQLRQTEKTHAGSMVEINLHREFNFDDGTLMDYRIAGVEVDCKYSQTFGQWMIPPEATGHICLLVWADDQQSRWSAGLLRIRRDLLNGGENRDLKTTIKASARSQIEWVWQNAALPENLLLHLDPATREKILIKGPRKGQQRVNQLFRLVHGRRIGRGVVRTAGQQHDYMARVREGDPGRARPKLRKEGIIILGDYKSHQAVAAALGGPVPEKGEFVAFRVARRRPYHHTDCHVELEGERWVVATAADPPQEAPRLPDAQ</sequence>
<dbReference type="SUPFAM" id="SSF52980">
    <property type="entry name" value="Restriction endonuclease-like"/>
    <property type="match status" value="1"/>
</dbReference>
<dbReference type="Gene3D" id="1.10.10.10">
    <property type="entry name" value="Winged helix-like DNA-binding domain superfamily/Winged helix DNA-binding domain"/>
    <property type="match status" value="1"/>
</dbReference>
<dbReference type="Pfam" id="PF09126">
    <property type="entry name" value="NaeI"/>
    <property type="match status" value="1"/>
</dbReference>
<dbReference type="RefSeq" id="WP_364599286.1">
    <property type="nucleotide sequence ID" value="NZ_JBFAQK010000051.1"/>
</dbReference>
<evidence type="ECO:0000256" key="3">
    <source>
        <dbReference type="ARBA" id="ARBA00022801"/>
    </source>
</evidence>
<evidence type="ECO:0000313" key="5">
    <source>
        <dbReference type="EMBL" id="MEV4684399.1"/>
    </source>
</evidence>
<evidence type="ECO:0000256" key="2">
    <source>
        <dbReference type="ARBA" id="ARBA00022759"/>
    </source>
</evidence>
<dbReference type="GO" id="GO:0004519">
    <property type="term" value="F:endonuclease activity"/>
    <property type="evidence" value="ECO:0007669"/>
    <property type="project" value="UniProtKB-KW"/>
</dbReference>
<dbReference type="EMBL" id="JBFAQK010000051">
    <property type="protein sequence ID" value="MEV4684399.1"/>
    <property type="molecule type" value="Genomic_DNA"/>
</dbReference>
<accession>A0ABV3I0M5</accession>
<evidence type="ECO:0000259" key="4">
    <source>
        <dbReference type="Pfam" id="PF09126"/>
    </source>
</evidence>
<proteinExistence type="predicted"/>
<dbReference type="Gene3D" id="3.40.600.10">
    <property type="entry name" value="DNA mismatch repair MutH/Restriction endonuclease, type II"/>
    <property type="match status" value="1"/>
</dbReference>
<keyword evidence="3" id="KW-0378">Hydrolase</keyword>
<reference evidence="5 6" key="1">
    <citation type="submission" date="2024-06" db="EMBL/GenBank/DDBJ databases">
        <title>The Natural Products Discovery Center: Release of the First 8490 Sequenced Strains for Exploring Actinobacteria Biosynthetic Diversity.</title>
        <authorList>
            <person name="Kalkreuter E."/>
            <person name="Kautsar S.A."/>
            <person name="Yang D."/>
            <person name="Bader C.D."/>
            <person name="Teijaro C.N."/>
            <person name="Fluegel L."/>
            <person name="Davis C.M."/>
            <person name="Simpson J.R."/>
            <person name="Lauterbach L."/>
            <person name="Steele A.D."/>
            <person name="Gui C."/>
            <person name="Meng S."/>
            <person name="Li G."/>
            <person name="Viehrig K."/>
            <person name="Ye F."/>
            <person name="Su P."/>
            <person name="Kiefer A.F."/>
            <person name="Nichols A."/>
            <person name="Cepeda A.J."/>
            <person name="Yan W."/>
            <person name="Fan B."/>
            <person name="Jiang Y."/>
            <person name="Adhikari A."/>
            <person name="Zheng C.-J."/>
            <person name="Schuster L."/>
            <person name="Cowan T.M."/>
            <person name="Smanski M.J."/>
            <person name="Chevrette M.G."/>
            <person name="De Carvalho L.P.S."/>
            <person name="Shen B."/>
        </authorList>
    </citation>
    <scope>NUCLEOTIDE SEQUENCE [LARGE SCALE GENOMIC DNA]</scope>
    <source>
        <strain evidence="5 6">NPDC049344</strain>
    </source>
</reference>
<keyword evidence="1" id="KW-0540">Nuclease</keyword>
<dbReference type="CDD" id="cd22338">
    <property type="entry name" value="NaeI-like"/>
    <property type="match status" value="1"/>
</dbReference>
<name>A0ABV3I0M5_9ACTN</name>
<dbReference type="InterPro" id="IPR011335">
    <property type="entry name" value="Restrct_endonuc-II-like"/>
</dbReference>
<keyword evidence="6" id="KW-1185">Reference proteome</keyword>
<feature type="domain" description="Type II restriction enzyme NaeI" evidence="4">
    <location>
        <begin position="24"/>
        <end position="309"/>
    </location>
</feature>
<dbReference type="InterPro" id="IPR015210">
    <property type="entry name" value="NaeI"/>
</dbReference>